<organism evidence="4 5">
    <name type="scientific">Dictyocaulus viviparus</name>
    <name type="common">Bovine lungworm</name>
    <dbReference type="NCBI Taxonomy" id="29172"/>
    <lineage>
        <taxon>Eukaryota</taxon>
        <taxon>Metazoa</taxon>
        <taxon>Ecdysozoa</taxon>
        <taxon>Nematoda</taxon>
        <taxon>Chromadorea</taxon>
        <taxon>Rhabditida</taxon>
        <taxon>Rhabditina</taxon>
        <taxon>Rhabditomorpha</taxon>
        <taxon>Strongyloidea</taxon>
        <taxon>Metastrongylidae</taxon>
        <taxon>Dictyocaulus</taxon>
    </lineage>
</organism>
<dbReference type="GO" id="GO:0004140">
    <property type="term" value="F:dephospho-CoA kinase activity"/>
    <property type="evidence" value="ECO:0007669"/>
    <property type="project" value="InterPro"/>
</dbReference>
<proteinExistence type="predicted"/>
<dbReference type="GO" id="GO:0005524">
    <property type="term" value="F:ATP binding"/>
    <property type="evidence" value="ECO:0007669"/>
    <property type="project" value="UniProtKB-KW"/>
</dbReference>
<evidence type="ECO:0000313" key="4">
    <source>
        <dbReference type="EMBL" id="KJH47803.1"/>
    </source>
</evidence>
<dbReference type="EMBL" id="KN716292">
    <property type="protein sequence ID" value="KJH47803.1"/>
    <property type="molecule type" value="Genomic_DNA"/>
</dbReference>
<evidence type="ECO:0000256" key="1">
    <source>
        <dbReference type="ARBA" id="ARBA00022741"/>
    </source>
</evidence>
<dbReference type="PROSITE" id="PS51219">
    <property type="entry name" value="DPCK"/>
    <property type="match status" value="1"/>
</dbReference>
<evidence type="ECO:0000313" key="5">
    <source>
        <dbReference type="Proteomes" id="UP000053766"/>
    </source>
</evidence>
<dbReference type="Pfam" id="PF01121">
    <property type="entry name" value="CoaE"/>
    <property type="match status" value="1"/>
</dbReference>
<protein>
    <recommendedName>
        <fullName evidence="6">Dephospho-CoA kinase</fullName>
    </recommendedName>
</protein>
<keyword evidence="2" id="KW-0067">ATP-binding</keyword>
<accession>A0A0D8XT67</accession>
<dbReference type="Gene3D" id="3.40.50.300">
    <property type="entry name" value="P-loop containing nucleotide triphosphate hydrolases"/>
    <property type="match status" value="1"/>
</dbReference>
<dbReference type="OrthoDB" id="247245at2759"/>
<reference evidence="4 5" key="1">
    <citation type="submission" date="2013-11" db="EMBL/GenBank/DDBJ databases">
        <title>Draft genome of the bovine lungworm Dictyocaulus viviparus.</title>
        <authorList>
            <person name="Mitreva M."/>
        </authorList>
    </citation>
    <scope>NUCLEOTIDE SEQUENCE [LARGE SCALE GENOMIC DNA]</scope>
    <source>
        <strain evidence="4 5">HannoverDv2000</strain>
    </source>
</reference>
<feature type="transmembrane region" description="Helical" evidence="3">
    <location>
        <begin position="65"/>
        <end position="87"/>
    </location>
</feature>
<dbReference type="GO" id="GO:0015937">
    <property type="term" value="P:coenzyme A biosynthetic process"/>
    <property type="evidence" value="ECO:0007669"/>
    <property type="project" value="InterPro"/>
</dbReference>
<dbReference type="InterPro" id="IPR001977">
    <property type="entry name" value="Depp_CoAkinase"/>
</dbReference>
<name>A0A0D8XT67_DICVI</name>
<dbReference type="AlphaFoldDB" id="A0A0D8XT67"/>
<keyword evidence="1" id="KW-0547">Nucleotide-binding</keyword>
<gene>
    <name evidence="4" type="ORF">DICVIV_06095</name>
</gene>
<dbReference type="Proteomes" id="UP000053766">
    <property type="component" value="Unassembled WGS sequence"/>
</dbReference>
<reference evidence="5" key="2">
    <citation type="journal article" date="2016" name="Sci. Rep.">
        <title>Dictyocaulus viviparus genome, variome and transcriptome elucidate lungworm biology and support future intervention.</title>
        <authorList>
            <person name="McNulty S.N."/>
            <person name="Strube C."/>
            <person name="Rosa B.A."/>
            <person name="Martin J.C."/>
            <person name="Tyagi R."/>
            <person name="Choi Y.J."/>
            <person name="Wang Q."/>
            <person name="Hallsworth Pepin K."/>
            <person name="Zhang X."/>
            <person name="Ozersky P."/>
            <person name="Wilson R.K."/>
            <person name="Sternberg P.W."/>
            <person name="Gasser R.B."/>
            <person name="Mitreva M."/>
        </authorList>
    </citation>
    <scope>NUCLEOTIDE SEQUENCE [LARGE SCALE GENOMIC DNA]</scope>
    <source>
        <strain evidence="5">HannoverDv2000</strain>
    </source>
</reference>
<keyword evidence="5" id="KW-1185">Reference proteome</keyword>
<keyword evidence="3" id="KW-0472">Membrane</keyword>
<keyword evidence="3" id="KW-1133">Transmembrane helix</keyword>
<evidence type="ECO:0000256" key="3">
    <source>
        <dbReference type="SAM" id="Phobius"/>
    </source>
</evidence>
<dbReference type="STRING" id="29172.A0A0D8XT67"/>
<keyword evidence="3" id="KW-0812">Transmembrane</keyword>
<sequence>MHRDGLSKADALARITSQMSLKEKMNMASILIENNGSKDDLKHKVDVVVRELESKWTPQFIRSTTYLIIFICLWFAFKAILIVYYWIVD</sequence>
<evidence type="ECO:0000256" key="2">
    <source>
        <dbReference type="ARBA" id="ARBA00022840"/>
    </source>
</evidence>
<dbReference type="InterPro" id="IPR027417">
    <property type="entry name" value="P-loop_NTPase"/>
</dbReference>
<evidence type="ECO:0008006" key="6">
    <source>
        <dbReference type="Google" id="ProtNLM"/>
    </source>
</evidence>